<keyword evidence="6" id="KW-1185">Reference proteome</keyword>
<proteinExistence type="predicted"/>
<dbReference type="OMA" id="CGRERHA"/>
<dbReference type="EMBL" id="KQ483428">
    <property type="protein sequence ID" value="KYP52064.1"/>
    <property type="molecule type" value="Genomic_DNA"/>
</dbReference>
<organism evidence="5 6">
    <name type="scientific">Cajanus cajan</name>
    <name type="common">Pigeon pea</name>
    <name type="synonym">Cajanus indicus</name>
    <dbReference type="NCBI Taxonomy" id="3821"/>
    <lineage>
        <taxon>Eukaryota</taxon>
        <taxon>Viridiplantae</taxon>
        <taxon>Streptophyta</taxon>
        <taxon>Embryophyta</taxon>
        <taxon>Tracheophyta</taxon>
        <taxon>Spermatophyta</taxon>
        <taxon>Magnoliopsida</taxon>
        <taxon>eudicotyledons</taxon>
        <taxon>Gunneridae</taxon>
        <taxon>Pentapetalae</taxon>
        <taxon>rosids</taxon>
        <taxon>fabids</taxon>
        <taxon>Fabales</taxon>
        <taxon>Fabaceae</taxon>
        <taxon>Papilionoideae</taxon>
        <taxon>50 kb inversion clade</taxon>
        <taxon>NPAAA clade</taxon>
        <taxon>indigoferoid/millettioid clade</taxon>
        <taxon>Phaseoleae</taxon>
        <taxon>Cajanus</taxon>
    </lineage>
</organism>
<feature type="domain" description="Integrase catalytic" evidence="4">
    <location>
        <begin position="66"/>
        <end position="231"/>
    </location>
</feature>
<dbReference type="InterPro" id="IPR054722">
    <property type="entry name" value="PolX-like_BBD"/>
</dbReference>
<dbReference type="STRING" id="3821.A0A151SB76"/>
<feature type="modified residue" description="Phosphohistidine" evidence="2">
    <location>
        <position position="239"/>
    </location>
</feature>
<gene>
    <name evidence="5" type="ORF">KK1_025974</name>
</gene>
<evidence type="ECO:0000259" key="4">
    <source>
        <dbReference type="PROSITE" id="PS50994"/>
    </source>
</evidence>
<dbReference type="GO" id="GO:0000160">
    <property type="term" value="P:phosphorelay signal transduction system"/>
    <property type="evidence" value="ECO:0007669"/>
    <property type="project" value="InterPro"/>
</dbReference>
<evidence type="ECO:0000256" key="1">
    <source>
        <dbReference type="ARBA" id="ARBA00022670"/>
    </source>
</evidence>
<dbReference type="GO" id="GO:0003676">
    <property type="term" value="F:nucleic acid binding"/>
    <property type="evidence" value="ECO:0007669"/>
    <property type="project" value="InterPro"/>
</dbReference>
<dbReference type="Gramene" id="C.cajan_24547.t">
    <property type="protein sequence ID" value="C.cajan_24547.t"/>
    <property type="gene ID" value="C.cajan_24547"/>
</dbReference>
<reference evidence="5" key="1">
    <citation type="journal article" date="2012" name="Nat. Biotechnol.">
        <title>Draft genome sequence of pigeonpea (Cajanus cajan), an orphan legume crop of resource-poor farmers.</title>
        <authorList>
            <person name="Varshney R.K."/>
            <person name="Chen W."/>
            <person name="Li Y."/>
            <person name="Bharti A.K."/>
            <person name="Saxena R.K."/>
            <person name="Schlueter J.A."/>
            <person name="Donoghue M.T."/>
            <person name="Azam S."/>
            <person name="Fan G."/>
            <person name="Whaley A.M."/>
            <person name="Farmer A.D."/>
            <person name="Sheridan J."/>
            <person name="Iwata A."/>
            <person name="Tuteja R."/>
            <person name="Penmetsa R.V."/>
            <person name="Wu W."/>
            <person name="Upadhyaya H.D."/>
            <person name="Yang S.P."/>
            <person name="Shah T."/>
            <person name="Saxena K.B."/>
            <person name="Michael T."/>
            <person name="McCombie W.R."/>
            <person name="Yang B."/>
            <person name="Zhang G."/>
            <person name="Yang H."/>
            <person name="Wang J."/>
            <person name="Spillane C."/>
            <person name="Cook D.R."/>
            <person name="May G.D."/>
            <person name="Xu X."/>
            <person name="Jackson S.A."/>
        </authorList>
    </citation>
    <scope>NUCLEOTIDE SEQUENCE [LARGE SCALE GENOMIC DNA]</scope>
</reference>
<dbReference type="Pfam" id="PF22936">
    <property type="entry name" value="Pol_BBD"/>
    <property type="match status" value="1"/>
</dbReference>
<dbReference type="PANTHER" id="PTHR42648:SF28">
    <property type="entry name" value="TRANSPOSON-ENCODED PROTEIN WITH RIBONUCLEASE H-LIKE AND RETROVIRUS ZINC FINGER-LIKE DOMAINS"/>
    <property type="match status" value="1"/>
</dbReference>
<keyword evidence="2" id="KW-0597">Phosphoprotein</keyword>
<dbReference type="GO" id="GO:0006508">
    <property type="term" value="P:proteolysis"/>
    <property type="evidence" value="ECO:0007669"/>
    <property type="project" value="UniProtKB-KW"/>
</dbReference>
<evidence type="ECO:0000256" key="2">
    <source>
        <dbReference type="PROSITE-ProRule" id="PRU00110"/>
    </source>
</evidence>
<dbReference type="InterPro" id="IPR036397">
    <property type="entry name" value="RNaseH_sf"/>
</dbReference>
<dbReference type="SUPFAM" id="SSF53098">
    <property type="entry name" value="Ribonuclease H-like"/>
    <property type="match status" value="1"/>
</dbReference>
<dbReference type="PROSITE" id="PS50894">
    <property type="entry name" value="HPT"/>
    <property type="match status" value="1"/>
</dbReference>
<sequence length="245" mass="27765">MGKSDMKIPKDDYQEYHQWKSMNRAQSSSTTTVSTACDSHSTTNQSPWIIDSGASDHITGNNSMFSSMSPLRSPHLITLTDGSRIAPKGIDQVLFIPNCPFNLISLSQLTKSLNCSFCLFLCFFNEIKNQFGRIIKIFRSDNAKEYFSSELSFFLPSQGVLHQSTCPHKPQQNGIEKRKNRHLVETTCTLMLREKLLSKEIITEFVNSSEQLVDVMTKSLRGPQIQFLCSKLGAYNYMHQLEGEC</sequence>
<dbReference type="InterPro" id="IPR001584">
    <property type="entry name" value="Integrase_cat-core"/>
</dbReference>
<keyword evidence="1" id="KW-0378">Hydrolase</keyword>
<evidence type="ECO:0000313" key="5">
    <source>
        <dbReference type="EMBL" id="KYP52064.1"/>
    </source>
</evidence>
<dbReference type="InterPro" id="IPR008207">
    <property type="entry name" value="Sig_transdc_His_kin_Hpt_dom"/>
</dbReference>
<dbReference type="GO" id="GO:0008233">
    <property type="term" value="F:peptidase activity"/>
    <property type="evidence" value="ECO:0007669"/>
    <property type="project" value="UniProtKB-KW"/>
</dbReference>
<dbReference type="InterPro" id="IPR039537">
    <property type="entry name" value="Retrotran_Ty1/copia-like"/>
</dbReference>
<dbReference type="GO" id="GO:0015074">
    <property type="term" value="P:DNA integration"/>
    <property type="evidence" value="ECO:0007669"/>
    <property type="project" value="InterPro"/>
</dbReference>
<dbReference type="AlphaFoldDB" id="A0A151SB76"/>
<dbReference type="InterPro" id="IPR012337">
    <property type="entry name" value="RNaseH-like_sf"/>
</dbReference>
<keyword evidence="1" id="KW-0645">Protease</keyword>
<evidence type="ECO:0000259" key="3">
    <source>
        <dbReference type="PROSITE" id="PS50894"/>
    </source>
</evidence>
<dbReference type="Gene3D" id="3.30.420.10">
    <property type="entry name" value="Ribonuclease H-like superfamily/Ribonuclease H"/>
    <property type="match status" value="1"/>
</dbReference>
<dbReference type="Proteomes" id="UP000075243">
    <property type="component" value="Unassembled WGS sequence"/>
</dbReference>
<evidence type="ECO:0000313" key="6">
    <source>
        <dbReference type="Proteomes" id="UP000075243"/>
    </source>
</evidence>
<name>A0A151SB76_CAJCA</name>
<feature type="domain" description="HPt" evidence="3">
    <location>
        <begin position="194"/>
        <end position="245"/>
    </location>
</feature>
<dbReference type="PANTHER" id="PTHR42648">
    <property type="entry name" value="TRANSPOSASE, PUTATIVE-RELATED"/>
    <property type="match status" value="1"/>
</dbReference>
<dbReference type="PROSITE" id="PS50994">
    <property type="entry name" value="INTEGRASE"/>
    <property type="match status" value="1"/>
</dbReference>
<accession>A0A151SB76</accession>
<protein>
    <submittedName>
        <fullName evidence="5">Retrovirus-related Pol polyprotein from transposon TNT 1-94</fullName>
    </submittedName>
</protein>